<sequence>MFRTDRSVILHYCYLATRAPSSGSWLGLRGATPGIQFRNAVSQCHSVQCRKRRTVASDAVFIGRDKLEQHPCNTQPTISVKCEQAATVARSTRCGASFRYRRVLGDDGCRLGAPHDPLSWSALGGVAYDVRLDISYRAFLCTWLACDGPQASETLRSLFAASHFSLIFNFTNSPQSGLEFLLPPFSIGMEALHWSAILFKKLTTSQVRASLF</sequence>
<dbReference type="AlphaFoldDB" id="A0A4C1ZGD5"/>
<proteinExistence type="predicted"/>
<reference evidence="1 2" key="1">
    <citation type="journal article" date="2019" name="Commun. Biol.">
        <title>The bagworm genome reveals a unique fibroin gene that provides high tensile strength.</title>
        <authorList>
            <person name="Kono N."/>
            <person name="Nakamura H."/>
            <person name="Ohtoshi R."/>
            <person name="Tomita M."/>
            <person name="Numata K."/>
            <person name="Arakawa K."/>
        </authorList>
    </citation>
    <scope>NUCLEOTIDE SEQUENCE [LARGE SCALE GENOMIC DNA]</scope>
</reference>
<gene>
    <name evidence="1" type="ORF">EVAR_83469_1</name>
</gene>
<evidence type="ECO:0000313" key="2">
    <source>
        <dbReference type="Proteomes" id="UP000299102"/>
    </source>
</evidence>
<protein>
    <submittedName>
        <fullName evidence="1">Uncharacterized protein</fullName>
    </submittedName>
</protein>
<evidence type="ECO:0000313" key="1">
    <source>
        <dbReference type="EMBL" id="GBP86870.1"/>
    </source>
</evidence>
<accession>A0A4C1ZGD5</accession>
<comment type="caution">
    <text evidence="1">The sequence shown here is derived from an EMBL/GenBank/DDBJ whole genome shotgun (WGS) entry which is preliminary data.</text>
</comment>
<dbReference type="EMBL" id="BGZK01001822">
    <property type="protein sequence ID" value="GBP86870.1"/>
    <property type="molecule type" value="Genomic_DNA"/>
</dbReference>
<keyword evidence="2" id="KW-1185">Reference proteome</keyword>
<name>A0A4C1ZGD5_EUMVA</name>
<organism evidence="1 2">
    <name type="scientific">Eumeta variegata</name>
    <name type="common">Bagworm moth</name>
    <name type="synonym">Eumeta japonica</name>
    <dbReference type="NCBI Taxonomy" id="151549"/>
    <lineage>
        <taxon>Eukaryota</taxon>
        <taxon>Metazoa</taxon>
        <taxon>Ecdysozoa</taxon>
        <taxon>Arthropoda</taxon>
        <taxon>Hexapoda</taxon>
        <taxon>Insecta</taxon>
        <taxon>Pterygota</taxon>
        <taxon>Neoptera</taxon>
        <taxon>Endopterygota</taxon>
        <taxon>Lepidoptera</taxon>
        <taxon>Glossata</taxon>
        <taxon>Ditrysia</taxon>
        <taxon>Tineoidea</taxon>
        <taxon>Psychidae</taxon>
        <taxon>Oiketicinae</taxon>
        <taxon>Eumeta</taxon>
    </lineage>
</organism>
<dbReference type="Proteomes" id="UP000299102">
    <property type="component" value="Unassembled WGS sequence"/>
</dbReference>